<keyword evidence="1" id="KW-0812">Transmembrane</keyword>
<reference evidence="3" key="2">
    <citation type="journal article" date="2008" name="Nucleic Acids Res.">
        <title>The rice annotation project database (RAP-DB): 2008 update.</title>
        <authorList>
            <consortium name="The rice annotation project (RAP)"/>
        </authorList>
    </citation>
    <scope>GENOME REANNOTATION</scope>
    <source>
        <strain evidence="3">cv. Nipponbare</strain>
    </source>
</reference>
<accession>Q0IX91</accession>
<name>Q0IX91_ORYSJ</name>
<dbReference type="EMBL" id="AP008216">
    <property type="protein sequence ID" value="BAF26674.2"/>
    <property type="molecule type" value="Genomic_DNA"/>
</dbReference>
<dbReference type="KEGG" id="dosa:Os10g0457100"/>
<keyword evidence="1" id="KW-0472">Membrane</keyword>
<feature type="transmembrane region" description="Helical" evidence="1">
    <location>
        <begin position="99"/>
        <end position="116"/>
    </location>
</feature>
<evidence type="ECO:0000313" key="2">
    <source>
        <dbReference type="EMBL" id="BAF26674.2"/>
    </source>
</evidence>
<keyword evidence="1" id="KW-1133">Transmembrane helix</keyword>
<dbReference type="AlphaFoldDB" id="Q0IX91"/>
<gene>
    <name evidence="2" type="ordered locus">Os10g0457100</name>
</gene>
<protein>
    <submittedName>
        <fullName evidence="2">Os10g0457100 protein</fullName>
    </submittedName>
</protein>
<sequence>MEPSKKRTLRVHLQRSIRKWRALFVVLSITLQEKTHVPRHPIPYSAADNGEAAAYAGVNYAGVGTGGGGGGGAGAGGMGYGYLGMVYGSGGNWSCRADLTLQLTSLFLALFALICLHPL</sequence>
<evidence type="ECO:0000256" key="1">
    <source>
        <dbReference type="SAM" id="Phobius"/>
    </source>
</evidence>
<proteinExistence type="predicted"/>
<organism evidence="2 3">
    <name type="scientific">Oryza sativa subsp. japonica</name>
    <name type="common">Rice</name>
    <dbReference type="NCBI Taxonomy" id="39947"/>
    <lineage>
        <taxon>Eukaryota</taxon>
        <taxon>Viridiplantae</taxon>
        <taxon>Streptophyta</taxon>
        <taxon>Embryophyta</taxon>
        <taxon>Tracheophyta</taxon>
        <taxon>Spermatophyta</taxon>
        <taxon>Magnoliopsida</taxon>
        <taxon>Liliopsida</taxon>
        <taxon>Poales</taxon>
        <taxon>Poaceae</taxon>
        <taxon>BOP clade</taxon>
        <taxon>Oryzoideae</taxon>
        <taxon>Oryzeae</taxon>
        <taxon>Oryzinae</taxon>
        <taxon>Oryza</taxon>
        <taxon>Oryza sativa</taxon>
    </lineage>
</organism>
<evidence type="ECO:0000313" key="3">
    <source>
        <dbReference type="Proteomes" id="UP000000763"/>
    </source>
</evidence>
<dbReference type="Proteomes" id="UP000000763">
    <property type="component" value="Chromosome 10"/>
</dbReference>
<reference evidence="2 3" key="1">
    <citation type="journal article" date="2005" name="Nature">
        <title>The map-based sequence of the rice genome.</title>
        <authorList>
            <consortium name="International rice genome sequencing project (IRGSP)"/>
            <person name="Matsumoto T."/>
            <person name="Wu J."/>
            <person name="Kanamori H."/>
            <person name="Katayose Y."/>
            <person name="Fujisawa M."/>
            <person name="Namiki N."/>
            <person name="Mizuno H."/>
            <person name="Yamamoto K."/>
            <person name="Antonio B.A."/>
            <person name="Baba T."/>
            <person name="Sakata K."/>
            <person name="Nagamura Y."/>
            <person name="Aoki H."/>
            <person name="Arikawa K."/>
            <person name="Arita K."/>
            <person name="Bito T."/>
            <person name="Chiden Y."/>
            <person name="Fujitsuka N."/>
            <person name="Fukunaka R."/>
            <person name="Hamada M."/>
            <person name="Harada C."/>
            <person name="Hayashi A."/>
            <person name="Hijishita S."/>
            <person name="Honda M."/>
            <person name="Hosokawa S."/>
            <person name="Ichikawa Y."/>
            <person name="Idonuma A."/>
            <person name="Iijima M."/>
            <person name="Ikeda M."/>
            <person name="Ikeno M."/>
            <person name="Ito K."/>
            <person name="Ito S."/>
            <person name="Ito T."/>
            <person name="Ito Y."/>
            <person name="Ito Y."/>
            <person name="Iwabuchi A."/>
            <person name="Kamiya K."/>
            <person name="Karasawa W."/>
            <person name="Kurita K."/>
            <person name="Katagiri S."/>
            <person name="Kikuta A."/>
            <person name="Kobayashi H."/>
            <person name="Kobayashi N."/>
            <person name="Machita K."/>
            <person name="Maehara T."/>
            <person name="Masukawa M."/>
            <person name="Mizubayashi T."/>
            <person name="Mukai Y."/>
            <person name="Nagasaki H."/>
            <person name="Nagata Y."/>
            <person name="Naito S."/>
            <person name="Nakashima M."/>
            <person name="Nakama Y."/>
            <person name="Nakamichi Y."/>
            <person name="Nakamura M."/>
            <person name="Meguro A."/>
            <person name="Negishi M."/>
            <person name="Ohta I."/>
            <person name="Ohta T."/>
            <person name="Okamoto M."/>
            <person name="Ono N."/>
            <person name="Saji S."/>
            <person name="Sakaguchi M."/>
            <person name="Sakai K."/>
            <person name="Shibata M."/>
            <person name="Shimokawa T."/>
            <person name="Song J."/>
            <person name="Takazaki Y."/>
            <person name="Terasawa K."/>
            <person name="Tsugane M."/>
            <person name="Tsuji K."/>
            <person name="Ueda S."/>
            <person name="Waki K."/>
            <person name="Yamagata H."/>
            <person name="Yamamoto M."/>
            <person name="Yamamoto S."/>
            <person name="Yamane H."/>
            <person name="Yoshiki S."/>
            <person name="Yoshihara R."/>
            <person name="Yukawa K."/>
            <person name="Zhong H."/>
            <person name="Yano M."/>
            <person name="Yuan Q."/>
            <person name="Ouyang S."/>
            <person name="Liu J."/>
            <person name="Jones K.M."/>
            <person name="Gansberger K."/>
            <person name="Moffat K."/>
            <person name="Hill J."/>
            <person name="Bera J."/>
            <person name="Fadrosh D."/>
            <person name="Jin S."/>
            <person name="Johri S."/>
            <person name="Kim M."/>
            <person name="Overton L."/>
            <person name="Reardon M."/>
            <person name="Tsitrin T."/>
            <person name="Vuong H."/>
            <person name="Weaver B."/>
            <person name="Ciecko A."/>
            <person name="Tallon L."/>
            <person name="Jackson J."/>
            <person name="Pai G."/>
            <person name="Aken S.V."/>
            <person name="Utterback T."/>
            <person name="Reidmuller S."/>
            <person name="Feldblyum T."/>
            <person name="Hsiao J."/>
            <person name="Zismann V."/>
            <person name="Iobst S."/>
            <person name="de Vazeille A.R."/>
            <person name="Buell C.R."/>
            <person name="Ying K."/>
            <person name="Li Y."/>
            <person name="Lu T."/>
            <person name="Huang Y."/>
            <person name="Zhao Q."/>
            <person name="Feng Q."/>
            <person name="Zhang L."/>
            <person name="Zhu J."/>
            <person name="Weng Q."/>
            <person name="Mu J."/>
            <person name="Lu Y."/>
            <person name="Fan D."/>
            <person name="Liu Y."/>
            <person name="Guan J."/>
            <person name="Zhang Y."/>
            <person name="Yu S."/>
            <person name="Liu X."/>
            <person name="Zhang Y."/>
            <person name="Hong G."/>
            <person name="Han B."/>
            <person name="Choisne N."/>
            <person name="Demange N."/>
            <person name="Orjeda G."/>
            <person name="Samain S."/>
            <person name="Cattolico L."/>
            <person name="Pelletier E."/>
            <person name="Couloux A."/>
            <person name="Segurens B."/>
            <person name="Wincker P."/>
            <person name="D'Hont A."/>
            <person name="Scarpelli C."/>
            <person name="Weissenbach J."/>
            <person name="Salanoubat M."/>
            <person name="Quetier F."/>
            <person name="Yu Y."/>
            <person name="Kim H.R."/>
            <person name="Rambo T."/>
            <person name="Currie J."/>
            <person name="Collura K."/>
            <person name="Luo M."/>
            <person name="Yang T."/>
            <person name="Ammiraju J.S.S."/>
            <person name="Engler F."/>
            <person name="Soderlund C."/>
            <person name="Wing R.A."/>
            <person name="Palmer L.E."/>
            <person name="de la Bastide M."/>
            <person name="Spiegel L."/>
            <person name="Nascimento L."/>
            <person name="Zutavern T."/>
            <person name="O'Shaughnessy A."/>
            <person name="Dike S."/>
            <person name="Dedhia N."/>
            <person name="Preston R."/>
            <person name="Balija V."/>
            <person name="McCombie W.R."/>
            <person name="Chow T."/>
            <person name="Chen H."/>
            <person name="Chung M."/>
            <person name="Chen C."/>
            <person name="Shaw J."/>
            <person name="Wu H."/>
            <person name="Hsiao K."/>
            <person name="Chao Y."/>
            <person name="Chu M."/>
            <person name="Cheng C."/>
            <person name="Hour A."/>
            <person name="Lee P."/>
            <person name="Lin S."/>
            <person name="Lin Y."/>
            <person name="Liou J."/>
            <person name="Liu S."/>
            <person name="Hsing Y."/>
            <person name="Raghuvanshi S."/>
            <person name="Mohanty A."/>
            <person name="Bharti A.K."/>
            <person name="Gaur A."/>
            <person name="Gupta V."/>
            <person name="Kumar D."/>
            <person name="Ravi V."/>
            <person name="Vij S."/>
            <person name="Kapur A."/>
            <person name="Khurana P."/>
            <person name="Khurana P."/>
            <person name="Khurana J.P."/>
            <person name="Tyagi A.K."/>
            <person name="Gaikwad K."/>
            <person name="Singh A."/>
            <person name="Dalal V."/>
            <person name="Srivastava S."/>
            <person name="Dixit A."/>
            <person name="Pal A.K."/>
            <person name="Ghazi I.A."/>
            <person name="Yadav M."/>
            <person name="Pandit A."/>
            <person name="Bhargava A."/>
            <person name="Sureshbabu K."/>
            <person name="Batra K."/>
            <person name="Sharma T.R."/>
            <person name="Mohapatra T."/>
            <person name="Singh N.K."/>
            <person name="Messing J."/>
            <person name="Nelson A.B."/>
            <person name="Fuks G."/>
            <person name="Kavchok S."/>
            <person name="Keizer G."/>
            <person name="Linton E."/>
            <person name="Llaca V."/>
            <person name="Song R."/>
            <person name="Tanyolac B."/>
            <person name="Young S."/>
            <person name="Ho-Il K."/>
            <person name="Hahn J.H."/>
            <person name="Sangsakoo G."/>
            <person name="Vanavichit A."/>
            <person name="de Mattos Luiz.A.T."/>
            <person name="Zimmer P.D."/>
            <person name="Malone G."/>
            <person name="Dellagostin O."/>
            <person name="de Oliveira A.C."/>
            <person name="Bevan M."/>
            <person name="Bancroft I."/>
            <person name="Minx P."/>
            <person name="Cordum H."/>
            <person name="Wilson R."/>
            <person name="Cheng Z."/>
            <person name="Jin W."/>
            <person name="Jiang J."/>
            <person name="Leong S.A."/>
            <person name="Iwama H."/>
            <person name="Gojobori T."/>
            <person name="Itoh T."/>
            <person name="Niimura Y."/>
            <person name="Fujii Y."/>
            <person name="Habara T."/>
            <person name="Sakai H."/>
            <person name="Sato Y."/>
            <person name="Wilson G."/>
            <person name="Kumar K."/>
            <person name="McCouch S."/>
            <person name="Juretic N."/>
            <person name="Hoen D."/>
            <person name="Wright S."/>
            <person name="Bruskiewich R."/>
            <person name="Bureau T."/>
            <person name="Miyao A."/>
            <person name="Hirochika H."/>
            <person name="Nishikawa T."/>
            <person name="Kadowaki K."/>
            <person name="Sugiura M."/>
            <person name="Burr B."/>
            <person name="Sasaki T."/>
        </authorList>
    </citation>
    <scope>NUCLEOTIDE SEQUENCE [LARGE SCALE GENOMIC DNA]</scope>
    <source>
        <strain evidence="3">cv. Nipponbare</strain>
    </source>
</reference>